<evidence type="ECO:0000313" key="2">
    <source>
        <dbReference type="Proteomes" id="UP000509478"/>
    </source>
</evidence>
<keyword evidence="2" id="KW-1185">Reference proteome</keyword>
<dbReference type="KEGG" id="nue:C5F50_10200"/>
<dbReference type="EMBL" id="CP026995">
    <property type="protein sequence ID" value="QLH07398.1"/>
    <property type="molecule type" value="Genomic_DNA"/>
</dbReference>
<dbReference type="Proteomes" id="UP000509478">
    <property type="component" value="Chromosome"/>
</dbReference>
<organism evidence="1 2">
    <name type="scientific">Nitrosopumilus ureiphilus</name>
    <dbReference type="NCBI Taxonomy" id="1470067"/>
    <lineage>
        <taxon>Archaea</taxon>
        <taxon>Nitrososphaerota</taxon>
        <taxon>Nitrososphaeria</taxon>
        <taxon>Nitrosopumilales</taxon>
        <taxon>Nitrosopumilaceae</taxon>
        <taxon>Nitrosopumilus</taxon>
    </lineage>
</organism>
<dbReference type="AlphaFoldDB" id="A0A7D5R7T8"/>
<name>A0A7D5R7T8_9ARCH</name>
<sequence>MSTKLSSENYEKFQEICNHDGKCISEGLRDLLKMDTEDYEEELELEESKIIVEPVSEEPLPIAYGKILDDYENIIGTF</sequence>
<proteinExistence type="predicted"/>
<accession>A0A7D5R7T8</accession>
<reference evidence="1 2" key="1">
    <citation type="submission" date="2018-02" db="EMBL/GenBank/DDBJ databases">
        <title>Complete genome of Nitrosopumilus ureaphilus PS0.</title>
        <authorList>
            <person name="Qin W."/>
            <person name="Zheng Y."/>
            <person name="Stahl D.A."/>
        </authorList>
    </citation>
    <scope>NUCLEOTIDE SEQUENCE [LARGE SCALE GENOMIC DNA]</scope>
    <source>
        <strain evidence="1 2">PS0</strain>
    </source>
</reference>
<protein>
    <submittedName>
        <fullName evidence="1">Uncharacterized protein</fullName>
    </submittedName>
</protein>
<gene>
    <name evidence="1" type="ORF">C5F50_10200</name>
</gene>
<evidence type="ECO:0000313" key="1">
    <source>
        <dbReference type="EMBL" id="QLH07398.1"/>
    </source>
</evidence>